<organism evidence="11 12">
    <name type="scientific">Insolitispirillum peregrinum</name>
    <dbReference type="NCBI Taxonomy" id="80876"/>
    <lineage>
        <taxon>Bacteria</taxon>
        <taxon>Pseudomonadati</taxon>
        <taxon>Pseudomonadota</taxon>
        <taxon>Alphaproteobacteria</taxon>
        <taxon>Rhodospirillales</taxon>
        <taxon>Novispirillaceae</taxon>
        <taxon>Insolitispirillum</taxon>
    </lineage>
</organism>
<evidence type="ECO:0000256" key="5">
    <source>
        <dbReference type="ARBA" id="ARBA00022723"/>
    </source>
</evidence>
<dbReference type="Proteomes" id="UP000185678">
    <property type="component" value="Unassembled WGS sequence"/>
</dbReference>
<evidence type="ECO:0000256" key="3">
    <source>
        <dbReference type="ARBA" id="ARBA00022694"/>
    </source>
</evidence>
<proteinExistence type="inferred from homology"/>
<comment type="similarity">
    <text evidence="8">Belongs to the tRNA nucleotidyltransferase/poly(A) polymerase family.</text>
</comment>
<reference evidence="11 12" key="1">
    <citation type="submission" date="2017-01" db="EMBL/GenBank/DDBJ databases">
        <authorList>
            <person name="Mah S.A."/>
            <person name="Swanson W.J."/>
            <person name="Moy G.W."/>
            <person name="Vacquier V.D."/>
        </authorList>
    </citation>
    <scope>NUCLEOTIDE SEQUENCE [LARGE SCALE GENOMIC DNA]</scope>
    <source>
        <strain evidence="11 12">DSM 11589</strain>
    </source>
</reference>
<name>A0A1N7PZW8_9PROT</name>
<dbReference type="InterPro" id="IPR002646">
    <property type="entry name" value="PolA_pol_head_dom"/>
</dbReference>
<keyword evidence="6" id="KW-0547">Nucleotide-binding</keyword>
<feature type="domain" description="tRNA nucleotidyltransferase/poly(A) polymerase RNA and SrmB- binding" evidence="10">
    <location>
        <begin position="222"/>
        <end position="273"/>
    </location>
</feature>
<evidence type="ECO:0000256" key="6">
    <source>
        <dbReference type="ARBA" id="ARBA00022741"/>
    </source>
</evidence>
<keyword evidence="2 8" id="KW-0808">Transferase</keyword>
<dbReference type="RefSeq" id="WP_245821538.1">
    <property type="nucleotide sequence ID" value="NZ_FTOA01000009.1"/>
</dbReference>
<dbReference type="PANTHER" id="PTHR46173:SF1">
    <property type="entry name" value="CCA TRNA NUCLEOTIDYLTRANSFERASE 1, MITOCHONDRIAL"/>
    <property type="match status" value="1"/>
</dbReference>
<evidence type="ECO:0000256" key="7">
    <source>
        <dbReference type="ARBA" id="ARBA00022842"/>
    </source>
</evidence>
<evidence type="ECO:0000259" key="10">
    <source>
        <dbReference type="Pfam" id="PF12627"/>
    </source>
</evidence>
<dbReference type="SUPFAM" id="SSF81301">
    <property type="entry name" value="Nucleotidyltransferase"/>
    <property type="match status" value="1"/>
</dbReference>
<evidence type="ECO:0000256" key="1">
    <source>
        <dbReference type="ARBA" id="ARBA00001946"/>
    </source>
</evidence>
<keyword evidence="8" id="KW-0694">RNA-binding</keyword>
<dbReference type="GO" id="GO:0008033">
    <property type="term" value="P:tRNA processing"/>
    <property type="evidence" value="ECO:0007669"/>
    <property type="project" value="UniProtKB-KW"/>
</dbReference>
<dbReference type="AlphaFoldDB" id="A0A1N7PZW8"/>
<evidence type="ECO:0000313" key="12">
    <source>
        <dbReference type="Proteomes" id="UP000185678"/>
    </source>
</evidence>
<protein>
    <submittedName>
        <fullName evidence="11">Poly(A) polymerase</fullName>
    </submittedName>
</protein>
<dbReference type="SUPFAM" id="SSF81891">
    <property type="entry name" value="Poly A polymerase C-terminal region-like"/>
    <property type="match status" value="1"/>
</dbReference>
<keyword evidence="3" id="KW-0819">tRNA processing</keyword>
<dbReference type="GO" id="GO:0046872">
    <property type="term" value="F:metal ion binding"/>
    <property type="evidence" value="ECO:0007669"/>
    <property type="project" value="UniProtKB-KW"/>
</dbReference>
<dbReference type="STRING" id="80876.SAMN05421779_10925"/>
<keyword evidence="5" id="KW-0479">Metal-binding</keyword>
<dbReference type="InterPro" id="IPR032828">
    <property type="entry name" value="PolyA_RNA-bd"/>
</dbReference>
<dbReference type="GO" id="GO:0016779">
    <property type="term" value="F:nucleotidyltransferase activity"/>
    <property type="evidence" value="ECO:0007669"/>
    <property type="project" value="UniProtKB-KW"/>
</dbReference>
<dbReference type="GO" id="GO:0000166">
    <property type="term" value="F:nucleotide binding"/>
    <property type="evidence" value="ECO:0007669"/>
    <property type="project" value="UniProtKB-KW"/>
</dbReference>
<dbReference type="InterPro" id="IPR050264">
    <property type="entry name" value="Bact_CCA-adding_enz_type3_sf"/>
</dbReference>
<sequence length="462" mass="50732">MKLPFWKKTSPTNVDDEDAADLARYRAGMPSERPPVGQLPPQDWLQWPETQAVITALQASGQQVRFVGGCVRDALCGRAVHDIDIATPDGPETVMGLLERAGIRAIPTGIAHGTVTAVLGGRHFEITTLREDVACDGRHATVAWTRDWMMDAARRDFTINALSASPDGAVYDYFDGIPHLAHGRVRFIGRPDDRIAEDYLRILRYFRFYARYGAGAPNRAALAACRAAAPHMVELSGERVQGEILKILATPLAADVVALMIGEKILDALLPELRDVGRLRQVIFLETRGLQLDGIRPDPLRRLAAALPSGPAAVETIEAVTRRLRMSRADAARVLAISQVQATPAFDASPQEHWRALRRSGGPLAVDRLLLAWAQWRAQEGRVSSRVTEGYRRCLEQALSWQPVPFPLAGRDLLALGIPAGPALGAVLREVEVWWEERDGVPDGPALQAEALRRWQGIPAIM</sequence>
<evidence type="ECO:0000256" key="8">
    <source>
        <dbReference type="RuleBase" id="RU003953"/>
    </source>
</evidence>
<dbReference type="CDD" id="cd05398">
    <property type="entry name" value="NT_ClassII-CCAase"/>
    <property type="match status" value="1"/>
</dbReference>
<evidence type="ECO:0000259" key="9">
    <source>
        <dbReference type="Pfam" id="PF01743"/>
    </source>
</evidence>
<dbReference type="Gene3D" id="1.10.3090.10">
    <property type="entry name" value="cca-adding enzyme, domain 2"/>
    <property type="match status" value="1"/>
</dbReference>
<keyword evidence="12" id="KW-1185">Reference proteome</keyword>
<keyword evidence="7" id="KW-0460">Magnesium</keyword>
<accession>A0A1N7PZW8</accession>
<dbReference type="GO" id="GO:0000049">
    <property type="term" value="F:tRNA binding"/>
    <property type="evidence" value="ECO:0007669"/>
    <property type="project" value="TreeGrafter"/>
</dbReference>
<dbReference type="Pfam" id="PF01743">
    <property type="entry name" value="PolyA_pol"/>
    <property type="match status" value="1"/>
</dbReference>
<dbReference type="PANTHER" id="PTHR46173">
    <property type="entry name" value="CCA TRNA NUCLEOTIDYLTRANSFERASE 1, MITOCHONDRIAL"/>
    <property type="match status" value="1"/>
</dbReference>
<keyword evidence="4" id="KW-0548">Nucleotidyltransferase</keyword>
<evidence type="ECO:0000256" key="4">
    <source>
        <dbReference type="ARBA" id="ARBA00022695"/>
    </source>
</evidence>
<gene>
    <name evidence="11" type="ORF">SAMN05421779_10925</name>
</gene>
<dbReference type="EMBL" id="FTOA01000009">
    <property type="protein sequence ID" value="SIT16136.1"/>
    <property type="molecule type" value="Genomic_DNA"/>
</dbReference>
<comment type="cofactor">
    <cofactor evidence="1">
        <name>Mg(2+)</name>
        <dbReference type="ChEBI" id="CHEBI:18420"/>
    </cofactor>
</comment>
<dbReference type="InterPro" id="IPR043519">
    <property type="entry name" value="NT_sf"/>
</dbReference>
<feature type="domain" description="Poly A polymerase head" evidence="9">
    <location>
        <begin position="65"/>
        <end position="186"/>
    </location>
</feature>
<evidence type="ECO:0000313" key="11">
    <source>
        <dbReference type="EMBL" id="SIT16136.1"/>
    </source>
</evidence>
<dbReference type="Gene3D" id="3.30.460.10">
    <property type="entry name" value="Beta Polymerase, domain 2"/>
    <property type="match status" value="1"/>
</dbReference>
<evidence type="ECO:0000256" key="2">
    <source>
        <dbReference type="ARBA" id="ARBA00022679"/>
    </source>
</evidence>
<dbReference type="Pfam" id="PF12627">
    <property type="entry name" value="PolyA_pol_RNAbd"/>
    <property type="match status" value="1"/>
</dbReference>